<feature type="transmembrane region" description="Helical" evidence="1">
    <location>
        <begin position="44"/>
        <end position="62"/>
    </location>
</feature>
<gene>
    <name evidence="3" type="ORF">EDS130_LOCUS25418</name>
    <name evidence="2" type="ORF">XAT740_LOCUS14623</name>
</gene>
<evidence type="ECO:0000313" key="2">
    <source>
        <dbReference type="EMBL" id="CAF1028522.1"/>
    </source>
</evidence>
<dbReference type="EMBL" id="CAJNOR010000883">
    <property type="protein sequence ID" value="CAF1028522.1"/>
    <property type="molecule type" value="Genomic_DNA"/>
</dbReference>
<dbReference type="AlphaFoldDB" id="A0A814IU45"/>
<keyword evidence="1" id="KW-0812">Transmembrane</keyword>
<evidence type="ECO:0000313" key="4">
    <source>
        <dbReference type="Proteomes" id="UP000663828"/>
    </source>
</evidence>
<reference evidence="2" key="1">
    <citation type="submission" date="2021-02" db="EMBL/GenBank/DDBJ databases">
        <authorList>
            <person name="Nowell W R."/>
        </authorList>
    </citation>
    <scope>NUCLEOTIDE SEQUENCE</scope>
</reference>
<organism evidence="2 4">
    <name type="scientific">Adineta ricciae</name>
    <name type="common">Rotifer</name>
    <dbReference type="NCBI Taxonomy" id="249248"/>
    <lineage>
        <taxon>Eukaryota</taxon>
        <taxon>Metazoa</taxon>
        <taxon>Spiralia</taxon>
        <taxon>Gnathifera</taxon>
        <taxon>Rotifera</taxon>
        <taxon>Eurotatoria</taxon>
        <taxon>Bdelloidea</taxon>
        <taxon>Adinetida</taxon>
        <taxon>Adinetidae</taxon>
        <taxon>Adineta</taxon>
    </lineage>
</organism>
<dbReference type="Proteomes" id="UP000663828">
    <property type="component" value="Unassembled WGS sequence"/>
</dbReference>
<dbReference type="OrthoDB" id="9984469at2759"/>
<feature type="transmembrane region" description="Helical" evidence="1">
    <location>
        <begin position="74"/>
        <end position="92"/>
    </location>
</feature>
<protein>
    <submittedName>
        <fullName evidence="2">Uncharacterized protein</fullName>
    </submittedName>
</protein>
<name>A0A814IU45_ADIRI</name>
<evidence type="ECO:0000313" key="3">
    <source>
        <dbReference type="EMBL" id="CAF1201979.1"/>
    </source>
</evidence>
<proteinExistence type="predicted"/>
<keyword evidence="1" id="KW-1133">Transmembrane helix</keyword>
<keyword evidence="1" id="KW-0472">Membrane</keyword>
<feature type="transmembrane region" description="Helical" evidence="1">
    <location>
        <begin position="113"/>
        <end position="134"/>
    </location>
</feature>
<dbReference type="EMBL" id="CAJNOJ010000149">
    <property type="protein sequence ID" value="CAF1201979.1"/>
    <property type="molecule type" value="Genomic_DNA"/>
</dbReference>
<comment type="caution">
    <text evidence="2">The sequence shown here is derived from an EMBL/GenBank/DDBJ whole genome shotgun (WGS) entry which is preliminary data.</text>
</comment>
<accession>A0A814IU45</accession>
<keyword evidence="4" id="KW-1185">Reference proteome</keyword>
<dbReference type="Proteomes" id="UP000663852">
    <property type="component" value="Unassembled WGS sequence"/>
</dbReference>
<evidence type="ECO:0000256" key="1">
    <source>
        <dbReference type="SAM" id="Phobius"/>
    </source>
</evidence>
<sequence length="148" mass="17751">MDTTPIYKTSNKIPIAIPYPSTTRVETLTTTDEEENDFISRNQFRLAFVFSGLWLSYCWWLSERYRFDFGQYTIAIRLLFCVLHVLTVWKIFQYMMRIAFRLHRLTRRLRASLPQHLMMIGLSLFLFGLLTFVLNFKQFLREAFAIVD</sequence>